<keyword evidence="1" id="KW-0812">Transmembrane</keyword>
<reference evidence="3" key="1">
    <citation type="submission" date="2018-12" db="EMBL/GenBank/DDBJ databases">
        <title>Tengunoibacter tsumagoiensis gen. nov., sp. nov., Dictyobacter kobayashii sp. nov., D. alpinus sp. nov., and D. joshuensis sp. nov. and description of Dictyobacteraceae fam. nov. within the order Ktedonobacterales isolated from Tengu-no-mugimeshi.</title>
        <authorList>
            <person name="Wang C.M."/>
            <person name="Zheng Y."/>
            <person name="Sakai Y."/>
            <person name="Toyoda A."/>
            <person name="Minakuchi Y."/>
            <person name="Abe K."/>
            <person name="Yokota A."/>
            <person name="Yabe S."/>
        </authorList>
    </citation>
    <scope>NUCLEOTIDE SEQUENCE [LARGE SCALE GENOMIC DNA]</scope>
    <source>
        <strain evidence="3">S-27</strain>
    </source>
</reference>
<protein>
    <submittedName>
        <fullName evidence="2">Uncharacterized protein</fullName>
    </submittedName>
</protein>
<keyword evidence="1" id="KW-0472">Membrane</keyword>
<evidence type="ECO:0000256" key="1">
    <source>
        <dbReference type="SAM" id="Phobius"/>
    </source>
</evidence>
<organism evidence="2 3">
    <name type="scientific">Dictyobacter aurantiacus</name>
    <dbReference type="NCBI Taxonomy" id="1936993"/>
    <lineage>
        <taxon>Bacteria</taxon>
        <taxon>Bacillati</taxon>
        <taxon>Chloroflexota</taxon>
        <taxon>Ktedonobacteria</taxon>
        <taxon>Ktedonobacterales</taxon>
        <taxon>Dictyobacteraceae</taxon>
        <taxon>Dictyobacter</taxon>
    </lineage>
</organism>
<keyword evidence="3" id="KW-1185">Reference proteome</keyword>
<evidence type="ECO:0000313" key="3">
    <source>
        <dbReference type="Proteomes" id="UP000287224"/>
    </source>
</evidence>
<gene>
    <name evidence="2" type="ORF">KDAU_29310</name>
</gene>
<dbReference type="EMBL" id="BIFQ01000001">
    <property type="protein sequence ID" value="GCE05602.1"/>
    <property type="molecule type" value="Genomic_DNA"/>
</dbReference>
<name>A0A401ZFG2_9CHLR</name>
<comment type="caution">
    <text evidence="2">The sequence shown here is derived from an EMBL/GenBank/DDBJ whole genome shotgun (WGS) entry which is preliminary data.</text>
</comment>
<dbReference type="AlphaFoldDB" id="A0A401ZFG2"/>
<dbReference type="Proteomes" id="UP000287224">
    <property type="component" value="Unassembled WGS sequence"/>
</dbReference>
<accession>A0A401ZFG2</accession>
<evidence type="ECO:0000313" key="2">
    <source>
        <dbReference type="EMBL" id="GCE05602.1"/>
    </source>
</evidence>
<sequence length="124" mass="14197">MILYKVGKLEFYTSVHFTFPYFSLNVTSSSSLLLLAVHFIILSGKACIMASQMILRLSLDIYIYAIDQGHVLAVRGWAWQNYLDVGYHSDSLYDPAFWFARVGQPGVYIQEPPFPPEFGRPINR</sequence>
<proteinExistence type="predicted"/>
<keyword evidence="1" id="KW-1133">Transmembrane helix</keyword>
<feature type="transmembrane region" description="Helical" evidence="1">
    <location>
        <begin position="20"/>
        <end position="42"/>
    </location>
</feature>